<evidence type="ECO:0000313" key="3">
    <source>
        <dbReference type="Proteomes" id="UP000026962"/>
    </source>
</evidence>
<feature type="region of interest" description="Disordered" evidence="1">
    <location>
        <begin position="1"/>
        <end position="37"/>
    </location>
</feature>
<accession>A0A0E0M8M5</accession>
<dbReference type="STRING" id="4537.A0A0E0M8M5"/>
<dbReference type="EnsemblPlants" id="OPUNC10G11330.1">
    <property type="protein sequence ID" value="OPUNC10G11330.1"/>
    <property type="gene ID" value="OPUNC10G11330"/>
</dbReference>
<keyword evidence="3" id="KW-1185">Reference proteome</keyword>
<protein>
    <submittedName>
        <fullName evidence="2">Uncharacterized protein</fullName>
    </submittedName>
</protein>
<name>A0A0E0M8M5_ORYPU</name>
<feature type="compositionally biased region" description="Basic and acidic residues" evidence="1">
    <location>
        <begin position="58"/>
        <end position="69"/>
    </location>
</feature>
<dbReference type="PANTHER" id="PTHR34657:SF7">
    <property type="entry name" value="OS10G0472501 PROTEIN"/>
    <property type="match status" value="1"/>
</dbReference>
<reference evidence="2" key="2">
    <citation type="submission" date="2018-05" db="EMBL/GenBank/DDBJ databases">
        <title>OpunRS2 (Oryza punctata Reference Sequence Version 2).</title>
        <authorList>
            <person name="Zhang J."/>
            <person name="Kudrna D."/>
            <person name="Lee S."/>
            <person name="Talag J."/>
            <person name="Welchert J."/>
            <person name="Wing R.A."/>
        </authorList>
    </citation>
    <scope>NUCLEOTIDE SEQUENCE [LARGE SCALE GENOMIC DNA]</scope>
</reference>
<dbReference type="Gramene" id="OPUNC10G11330.1">
    <property type="protein sequence ID" value="OPUNC10G11330.1"/>
    <property type="gene ID" value="OPUNC10G11330"/>
</dbReference>
<evidence type="ECO:0000256" key="1">
    <source>
        <dbReference type="SAM" id="MobiDB-lite"/>
    </source>
</evidence>
<feature type="region of interest" description="Disordered" evidence="1">
    <location>
        <begin position="56"/>
        <end position="78"/>
    </location>
</feature>
<evidence type="ECO:0000313" key="2">
    <source>
        <dbReference type="EnsemblPlants" id="OPUNC10G11330.1"/>
    </source>
</evidence>
<dbReference type="Proteomes" id="UP000026962">
    <property type="component" value="Chromosome 10"/>
</dbReference>
<organism evidence="2">
    <name type="scientific">Oryza punctata</name>
    <name type="common">Red rice</name>
    <dbReference type="NCBI Taxonomy" id="4537"/>
    <lineage>
        <taxon>Eukaryota</taxon>
        <taxon>Viridiplantae</taxon>
        <taxon>Streptophyta</taxon>
        <taxon>Embryophyta</taxon>
        <taxon>Tracheophyta</taxon>
        <taxon>Spermatophyta</taxon>
        <taxon>Magnoliopsida</taxon>
        <taxon>Liliopsida</taxon>
        <taxon>Poales</taxon>
        <taxon>Poaceae</taxon>
        <taxon>BOP clade</taxon>
        <taxon>Oryzoideae</taxon>
        <taxon>Oryzeae</taxon>
        <taxon>Oryzinae</taxon>
        <taxon>Oryza</taxon>
    </lineage>
</organism>
<proteinExistence type="predicted"/>
<dbReference type="HOGENOM" id="CLU_097404_2_0_1"/>
<dbReference type="AlphaFoldDB" id="A0A0E0M8M5"/>
<sequence length="109" mass="11214">MEAQQQQLQGRIPERKRKGRDGGSPPDTASGGGGGNRLLAGYLAHEFLTAGTVLGERVAGDRPPRHDAGTPEEGGGGGRYEAVAVLVHGGGARVPGVVNPAQLAAWVRR</sequence>
<dbReference type="eggNOG" id="ENOG502R52P">
    <property type="taxonomic scope" value="Eukaryota"/>
</dbReference>
<reference evidence="2" key="1">
    <citation type="submission" date="2015-04" db="UniProtKB">
        <authorList>
            <consortium name="EnsemblPlants"/>
        </authorList>
    </citation>
    <scope>IDENTIFICATION</scope>
</reference>
<dbReference type="PANTHER" id="PTHR34657">
    <property type="entry name" value="EMBRYO SAC DEVELOPMENT ARREST 6"/>
    <property type="match status" value="1"/>
</dbReference>